<keyword evidence="4 7" id="KW-0479">Metal-binding</keyword>
<feature type="signal peptide" evidence="9">
    <location>
        <begin position="1"/>
        <end position="22"/>
    </location>
</feature>
<evidence type="ECO:0000256" key="2">
    <source>
        <dbReference type="ARBA" id="ARBA00008714"/>
    </source>
</evidence>
<dbReference type="STRING" id="564198.BST17_27535"/>
<organism evidence="12 13">
    <name type="scientific">Mycolicibacterium bacteremicum</name>
    <name type="common">Mycobacterium bacteremicum</name>
    <dbReference type="NCBI Taxonomy" id="564198"/>
    <lineage>
        <taxon>Bacteria</taxon>
        <taxon>Bacillati</taxon>
        <taxon>Actinomycetota</taxon>
        <taxon>Actinomycetes</taxon>
        <taxon>Mycobacteriales</taxon>
        <taxon>Mycobacteriaceae</taxon>
        <taxon>Mycolicibacterium</taxon>
    </lineage>
</organism>
<dbReference type="Pfam" id="PF00081">
    <property type="entry name" value="Sod_Fe_N"/>
    <property type="match status" value="1"/>
</dbReference>
<evidence type="ECO:0000259" key="11">
    <source>
        <dbReference type="Pfam" id="PF02777"/>
    </source>
</evidence>
<dbReference type="FunFam" id="3.55.40.20:FF:000004">
    <property type="entry name" value="Superoxide dismutase [Fe]"/>
    <property type="match status" value="1"/>
</dbReference>
<dbReference type="Proteomes" id="UP000192366">
    <property type="component" value="Unassembled WGS sequence"/>
</dbReference>
<dbReference type="PANTHER" id="PTHR43595:SF2">
    <property type="entry name" value="SMALL RIBOSOMAL SUBUNIT PROTEIN MS42"/>
    <property type="match status" value="1"/>
</dbReference>
<dbReference type="InterPro" id="IPR019832">
    <property type="entry name" value="Mn/Fe_SOD_C"/>
</dbReference>
<evidence type="ECO:0000256" key="8">
    <source>
        <dbReference type="RuleBase" id="RU000414"/>
    </source>
</evidence>
<sequence length="237" mass="25751">MKYRLTVILAAFVALVAPSVVVTHVAALSRAETGFQLPALPYPTAALEPVIDTQTMELHHNKHHRAYVDALNAAVAADPALQGRSLEDLVAAAGTLPTVVRNNAGGHWNHSFFWETMTPASQSGAPSPDLQGAIDRQFGSMEAFRAAFNDAGTKRFGSGWAWLIVDGSGDLAITSTPNQDNPLMDVAEVKGTPLLGNDVWEHAYYLKHQNRRGEYLNAWWQVVDWDTVSQRYAGAAS</sequence>
<gene>
    <name evidence="12" type="ORF">BST17_27535</name>
</gene>
<feature type="chain" id="PRO_5039472661" description="Superoxide dismutase" evidence="9">
    <location>
        <begin position="23"/>
        <end position="237"/>
    </location>
</feature>
<evidence type="ECO:0000313" key="12">
    <source>
        <dbReference type="EMBL" id="ORA01604.1"/>
    </source>
</evidence>
<evidence type="ECO:0000313" key="13">
    <source>
        <dbReference type="Proteomes" id="UP000192366"/>
    </source>
</evidence>
<dbReference type="OrthoDB" id="9803125at2"/>
<evidence type="ECO:0000259" key="10">
    <source>
        <dbReference type="Pfam" id="PF00081"/>
    </source>
</evidence>
<dbReference type="InterPro" id="IPR019831">
    <property type="entry name" value="Mn/Fe_SOD_N"/>
</dbReference>
<evidence type="ECO:0000256" key="5">
    <source>
        <dbReference type="ARBA" id="ARBA00023002"/>
    </source>
</evidence>
<feature type="domain" description="Manganese/iron superoxide dismutase C-terminal" evidence="11">
    <location>
        <begin position="127"/>
        <end position="231"/>
    </location>
</feature>
<evidence type="ECO:0000256" key="4">
    <source>
        <dbReference type="ARBA" id="ARBA00022723"/>
    </source>
</evidence>
<comment type="function">
    <text evidence="1">Destroys superoxide anion radicals which are normally produced within the cells and which are toxic to biological systems.</text>
</comment>
<evidence type="ECO:0000256" key="3">
    <source>
        <dbReference type="ARBA" id="ARBA00012682"/>
    </source>
</evidence>
<feature type="binding site" evidence="7">
    <location>
        <position position="202"/>
    </location>
    <ligand>
        <name>Mn(2+)</name>
        <dbReference type="ChEBI" id="CHEBI:29035"/>
    </ligand>
</feature>
<accession>A0A1W9YNI9</accession>
<dbReference type="PRINTS" id="PR01703">
    <property type="entry name" value="MNSODISMTASE"/>
</dbReference>
<feature type="domain" description="Manganese/iron superoxide dismutase N-terminal" evidence="10">
    <location>
        <begin position="35"/>
        <end position="117"/>
    </location>
</feature>
<evidence type="ECO:0000256" key="6">
    <source>
        <dbReference type="ARBA" id="ARBA00049204"/>
    </source>
</evidence>
<comment type="caution">
    <text evidence="12">The sequence shown here is derived from an EMBL/GenBank/DDBJ whole genome shotgun (WGS) entry which is preliminary data.</text>
</comment>
<dbReference type="SUPFAM" id="SSF46609">
    <property type="entry name" value="Fe,Mn superoxide dismutase (SOD), N-terminal domain"/>
    <property type="match status" value="1"/>
</dbReference>
<dbReference type="Pfam" id="PF02777">
    <property type="entry name" value="Sod_Fe_C"/>
    <property type="match status" value="1"/>
</dbReference>
<dbReference type="InterPro" id="IPR001189">
    <property type="entry name" value="Mn/Fe_SOD"/>
</dbReference>
<dbReference type="RefSeq" id="WP_083062179.1">
    <property type="nucleotide sequence ID" value="NZ_JACKVM010000014.1"/>
</dbReference>
<dbReference type="InterPro" id="IPR036324">
    <property type="entry name" value="Mn/Fe_SOD_N_sf"/>
</dbReference>
<dbReference type="EC" id="1.15.1.1" evidence="3 8"/>
<name>A0A1W9YNI9_MYCBA</name>
<comment type="catalytic activity">
    <reaction evidence="6 8">
        <text>2 superoxide + 2 H(+) = H2O2 + O2</text>
        <dbReference type="Rhea" id="RHEA:20696"/>
        <dbReference type="ChEBI" id="CHEBI:15378"/>
        <dbReference type="ChEBI" id="CHEBI:15379"/>
        <dbReference type="ChEBI" id="CHEBI:16240"/>
        <dbReference type="ChEBI" id="CHEBI:18421"/>
        <dbReference type="EC" id="1.15.1.1"/>
    </reaction>
</comment>
<dbReference type="PIRSF" id="PIRSF000349">
    <property type="entry name" value="SODismutase"/>
    <property type="match status" value="1"/>
</dbReference>
<dbReference type="Gene3D" id="1.10.287.990">
    <property type="entry name" value="Fe,Mn superoxide dismutase (SOD) domain"/>
    <property type="match status" value="1"/>
</dbReference>
<evidence type="ECO:0000256" key="9">
    <source>
        <dbReference type="SAM" id="SignalP"/>
    </source>
</evidence>
<dbReference type="GO" id="GO:0004784">
    <property type="term" value="F:superoxide dismutase activity"/>
    <property type="evidence" value="ECO:0007669"/>
    <property type="project" value="UniProtKB-EC"/>
</dbReference>
<keyword evidence="5 8" id="KW-0560">Oxidoreductase</keyword>
<dbReference type="PROSITE" id="PS00088">
    <property type="entry name" value="SOD_MN"/>
    <property type="match status" value="1"/>
</dbReference>
<dbReference type="GO" id="GO:0046872">
    <property type="term" value="F:metal ion binding"/>
    <property type="evidence" value="ECO:0007669"/>
    <property type="project" value="UniProtKB-KW"/>
</dbReference>
<feature type="binding site" evidence="7">
    <location>
        <position position="110"/>
    </location>
    <ligand>
        <name>Mn(2+)</name>
        <dbReference type="ChEBI" id="CHEBI:29035"/>
    </ligand>
</feature>
<dbReference type="Gene3D" id="3.55.40.20">
    <property type="entry name" value="Iron/manganese superoxide dismutase, C-terminal domain"/>
    <property type="match status" value="1"/>
</dbReference>
<reference evidence="12 13" key="1">
    <citation type="submission" date="2017-02" db="EMBL/GenBank/DDBJ databases">
        <title>The new phylogeny of genus Mycobacterium.</title>
        <authorList>
            <person name="Tortoli E."/>
            <person name="Trovato A."/>
            <person name="Cirillo D.M."/>
        </authorList>
    </citation>
    <scope>NUCLEOTIDE SEQUENCE [LARGE SCALE GENOMIC DNA]</scope>
    <source>
        <strain evidence="12 13">DSM 45578</strain>
    </source>
</reference>
<comment type="similarity">
    <text evidence="2 8">Belongs to the iron/manganese superoxide dismutase family.</text>
</comment>
<dbReference type="GO" id="GO:0005737">
    <property type="term" value="C:cytoplasm"/>
    <property type="evidence" value="ECO:0007669"/>
    <property type="project" value="TreeGrafter"/>
</dbReference>
<dbReference type="InterPro" id="IPR036314">
    <property type="entry name" value="SOD_C_sf"/>
</dbReference>
<dbReference type="PANTHER" id="PTHR43595">
    <property type="entry name" value="37S RIBOSOMAL PROTEIN S26, MITOCHONDRIAL"/>
    <property type="match status" value="1"/>
</dbReference>
<feature type="binding site" evidence="7">
    <location>
        <position position="198"/>
    </location>
    <ligand>
        <name>Mn(2+)</name>
        <dbReference type="ChEBI" id="CHEBI:29035"/>
    </ligand>
</feature>
<feature type="binding site" evidence="7">
    <location>
        <position position="59"/>
    </location>
    <ligand>
        <name>Mn(2+)</name>
        <dbReference type="ChEBI" id="CHEBI:29035"/>
    </ligand>
</feature>
<keyword evidence="13" id="KW-1185">Reference proteome</keyword>
<comment type="function">
    <text evidence="8">Destroys radicals which are normally produced within the cells and which are toxic to biological systems.</text>
</comment>
<dbReference type="EMBL" id="MVHJ01000046">
    <property type="protein sequence ID" value="ORA01604.1"/>
    <property type="molecule type" value="Genomic_DNA"/>
</dbReference>
<dbReference type="SUPFAM" id="SSF54719">
    <property type="entry name" value="Fe,Mn superoxide dismutase (SOD), C-terminal domain"/>
    <property type="match status" value="1"/>
</dbReference>
<dbReference type="AlphaFoldDB" id="A0A1W9YNI9"/>
<evidence type="ECO:0000256" key="1">
    <source>
        <dbReference type="ARBA" id="ARBA00002170"/>
    </source>
</evidence>
<dbReference type="InterPro" id="IPR019833">
    <property type="entry name" value="Mn/Fe_SOD_BS"/>
</dbReference>
<keyword evidence="9" id="KW-0732">Signal</keyword>
<evidence type="ECO:0000256" key="7">
    <source>
        <dbReference type="PIRSR" id="PIRSR000349-1"/>
    </source>
</evidence>
<protein>
    <recommendedName>
        <fullName evidence="3 8">Superoxide dismutase</fullName>
        <ecNumber evidence="3 8">1.15.1.1</ecNumber>
    </recommendedName>
</protein>
<proteinExistence type="inferred from homology"/>